<dbReference type="CDD" id="cd16383">
    <property type="entry name" value="GUN4"/>
    <property type="match status" value="1"/>
</dbReference>
<keyword evidence="2" id="KW-0472">Membrane</keyword>
<evidence type="ECO:0000313" key="5">
    <source>
        <dbReference type="Proteomes" id="UP001232992"/>
    </source>
</evidence>
<gene>
    <name evidence="4" type="ORF">PMH09_04045</name>
</gene>
<dbReference type="Pfam" id="PF05729">
    <property type="entry name" value="NACHT"/>
    <property type="match status" value="1"/>
</dbReference>
<keyword evidence="5" id="KW-1185">Reference proteome</keyword>
<dbReference type="SUPFAM" id="SSF140869">
    <property type="entry name" value="GUN4-like"/>
    <property type="match status" value="1"/>
</dbReference>
<proteinExistence type="predicted"/>
<accession>A0ABT7BT46</accession>
<evidence type="ECO:0000256" key="2">
    <source>
        <dbReference type="SAM" id="Phobius"/>
    </source>
</evidence>
<evidence type="ECO:0000259" key="3">
    <source>
        <dbReference type="PROSITE" id="PS50837"/>
    </source>
</evidence>
<dbReference type="InterPro" id="IPR027417">
    <property type="entry name" value="P-loop_NTPase"/>
</dbReference>
<protein>
    <submittedName>
        <fullName evidence="4">GUN4 domain-containing protein</fullName>
    </submittedName>
</protein>
<dbReference type="RefSeq" id="WP_283757009.1">
    <property type="nucleotide sequence ID" value="NZ_JAQOSQ010000002.1"/>
</dbReference>
<dbReference type="SUPFAM" id="SSF52540">
    <property type="entry name" value="P-loop containing nucleoside triphosphate hydrolases"/>
    <property type="match status" value="1"/>
</dbReference>
<dbReference type="PANTHER" id="PTHR34800:SF1">
    <property type="entry name" value="TETRAPYRROLE-BINDING PROTEIN, CHLOROPLASTIC"/>
    <property type="match status" value="1"/>
</dbReference>
<dbReference type="InterPro" id="IPR007111">
    <property type="entry name" value="NACHT_NTPase"/>
</dbReference>
<reference evidence="4 5" key="1">
    <citation type="submission" date="2023-01" db="EMBL/GenBank/DDBJ databases">
        <title>Novel diversity within Roseofilum (Cyanobacteria; Desertifilaceae) from marine benthic mats with descriptions of four novel species.</title>
        <authorList>
            <person name="Wang Y."/>
            <person name="Berthold D.E."/>
            <person name="Hu J."/>
            <person name="Lefler F.W."/>
            <person name="Laughinghouse H.D. IV."/>
        </authorList>
    </citation>
    <scope>NUCLEOTIDE SEQUENCE [LARGE SCALE GENOMIC DNA]</scope>
    <source>
        <strain evidence="4 5">BLCC-M143</strain>
    </source>
</reference>
<evidence type="ECO:0000313" key="4">
    <source>
        <dbReference type="EMBL" id="MDJ1182357.1"/>
    </source>
</evidence>
<evidence type="ECO:0000256" key="1">
    <source>
        <dbReference type="SAM" id="MobiDB-lite"/>
    </source>
</evidence>
<feature type="region of interest" description="Disordered" evidence="1">
    <location>
        <begin position="1"/>
        <end position="28"/>
    </location>
</feature>
<dbReference type="Pfam" id="PF05419">
    <property type="entry name" value="GUN4"/>
    <property type="match status" value="1"/>
</dbReference>
<dbReference type="Proteomes" id="UP001232992">
    <property type="component" value="Unassembled WGS sequence"/>
</dbReference>
<sequence length="776" mass="90170">MTEETPEALKPEEQQEEGKTDSKPSMPDGAIDIARIREVLSTWPVRWMPLVGSSSALVIFLRQQDWLMALLLFPVNIITVIWSAYSKSFLRTLAKIYEERGEEDAKGLVAWMDRAIKPQLARVDNRYLILQGNTCRSFKTEGLKPGLSIFTPLLNEVFVPLGLSNSFIRNFAGESLPLAPGMKWNQGTLESLEEKSLHIWDILTQAKDIEAYRQLAIVSWGGYGKTTLLRHITYIYSQRKEGKYRAPKLFPVLLLLRQWQSVIVNESQLSLPQLIEKYHIPQLPGYHELKLPSNWAKKHLQNGKMLVMIDGFDEVKEDWRSAVSEWIGKEMNKYPHACFILTSRPSGYKSFSPRYKLNAELFIQPFNRHQQEKFIQNWYWCQERYTNAGRETPEVRAEATTNANNLLQQLENRPELDDLAKIPLLLNLIVNVHRSYPGEELPKRRSDLYREVVQLQLGARPLARNISLLLRFDEAERVLQELALYMVRENKPEISYQLLNDCIKAPVQSFDSSVDVKEFIKQVVEVSELLVKRDDDYQFSHLSFQGYLAAKEIIRIQQEELLIQNWQESWWRETILLYAAQVNPNGLLRALINVGTSEAVALAYDCIKETPRKVDAEIEKELQEMEARVDNLLLQDLEHYLSNGEWQKADEETTRLMLQLGDNENKGYLNGNDLRKFPREELRAIDELWVKYSNGQFGFSVQKQIWLDLGGKLGEYNFETFKKLGDRVGWRKRKGWLNYPEEYTFNTNALQGHLPWLWWGEVGGVLVGFSFLFSRL</sequence>
<feature type="transmembrane region" description="Helical" evidence="2">
    <location>
        <begin position="66"/>
        <end position="85"/>
    </location>
</feature>
<comment type="caution">
    <text evidence="4">The sequence shown here is derived from an EMBL/GenBank/DDBJ whole genome shotgun (WGS) entry which is preliminary data.</text>
</comment>
<keyword evidence="2" id="KW-0812">Transmembrane</keyword>
<name>A0ABT7BT46_9CYAN</name>
<dbReference type="Gene3D" id="1.10.10.1770">
    <property type="entry name" value="Gun4-like"/>
    <property type="match status" value="1"/>
</dbReference>
<dbReference type="InterPro" id="IPR037215">
    <property type="entry name" value="GUN4-like_sf"/>
</dbReference>
<dbReference type="EMBL" id="JAQOSQ010000002">
    <property type="protein sequence ID" value="MDJ1182357.1"/>
    <property type="molecule type" value="Genomic_DNA"/>
</dbReference>
<dbReference type="InterPro" id="IPR008629">
    <property type="entry name" value="GUN4-like"/>
</dbReference>
<dbReference type="PANTHER" id="PTHR34800">
    <property type="entry name" value="TETRAPYRROLE-BINDING PROTEIN, CHLOROPLASTIC"/>
    <property type="match status" value="1"/>
</dbReference>
<organism evidence="4 5">
    <name type="scientific">Roseofilum casamattae BLCC-M143</name>
    <dbReference type="NCBI Taxonomy" id="3022442"/>
    <lineage>
        <taxon>Bacteria</taxon>
        <taxon>Bacillati</taxon>
        <taxon>Cyanobacteriota</taxon>
        <taxon>Cyanophyceae</taxon>
        <taxon>Desertifilales</taxon>
        <taxon>Desertifilaceae</taxon>
        <taxon>Roseofilum</taxon>
        <taxon>Roseofilum casamattae</taxon>
    </lineage>
</organism>
<dbReference type="Gene3D" id="3.40.50.300">
    <property type="entry name" value="P-loop containing nucleotide triphosphate hydrolases"/>
    <property type="match status" value="1"/>
</dbReference>
<dbReference type="Gene3D" id="1.25.40.620">
    <property type="match status" value="1"/>
</dbReference>
<feature type="compositionally biased region" description="Basic and acidic residues" evidence="1">
    <location>
        <begin position="7"/>
        <end position="22"/>
    </location>
</feature>
<feature type="domain" description="NACHT" evidence="3">
    <location>
        <begin position="213"/>
        <end position="347"/>
    </location>
</feature>
<dbReference type="PROSITE" id="PS50837">
    <property type="entry name" value="NACHT"/>
    <property type="match status" value="1"/>
</dbReference>
<keyword evidence="2" id="KW-1133">Transmembrane helix</keyword>